<organism evidence="15 16">
    <name type="scientific">Mycena venus</name>
    <dbReference type="NCBI Taxonomy" id="2733690"/>
    <lineage>
        <taxon>Eukaryota</taxon>
        <taxon>Fungi</taxon>
        <taxon>Dikarya</taxon>
        <taxon>Basidiomycota</taxon>
        <taxon>Agaricomycotina</taxon>
        <taxon>Agaricomycetes</taxon>
        <taxon>Agaricomycetidae</taxon>
        <taxon>Agaricales</taxon>
        <taxon>Marasmiineae</taxon>
        <taxon>Mycenaceae</taxon>
        <taxon>Mycena</taxon>
    </lineage>
</organism>
<dbReference type="GO" id="GO:0019786">
    <property type="term" value="F:protein-phosphatidylethanolamide deconjugating activity"/>
    <property type="evidence" value="ECO:0007669"/>
    <property type="project" value="InterPro"/>
</dbReference>
<evidence type="ECO:0000256" key="1">
    <source>
        <dbReference type="ARBA" id="ARBA00004329"/>
    </source>
</evidence>
<feature type="compositionally biased region" description="Low complexity" evidence="13">
    <location>
        <begin position="557"/>
        <end position="571"/>
    </location>
</feature>
<dbReference type="SUPFAM" id="SSF54001">
    <property type="entry name" value="Cysteine proteinases"/>
    <property type="match status" value="1"/>
</dbReference>
<dbReference type="PANTHER" id="PTHR22624:SF49">
    <property type="entry name" value="CYSTEINE PROTEASE"/>
    <property type="match status" value="1"/>
</dbReference>
<evidence type="ECO:0000256" key="12">
    <source>
        <dbReference type="ARBA" id="ARBA00030240"/>
    </source>
</evidence>
<feature type="compositionally biased region" description="Polar residues" evidence="13">
    <location>
        <begin position="534"/>
        <end position="555"/>
    </location>
</feature>
<feature type="compositionally biased region" description="Basic and acidic residues" evidence="13">
    <location>
        <begin position="190"/>
        <end position="210"/>
    </location>
</feature>
<keyword evidence="7" id="KW-0378">Hydrolase</keyword>
<reference evidence="15" key="1">
    <citation type="submission" date="2020-05" db="EMBL/GenBank/DDBJ databases">
        <title>Mycena genomes resolve the evolution of fungal bioluminescence.</title>
        <authorList>
            <person name="Tsai I.J."/>
        </authorList>
    </citation>
    <scope>NUCLEOTIDE SEQUENCE</scope>
    <source>
        <strain evidence="15">CCC161011</strain>
    </source>
</reference>
<feature type="region of interest" description="Disordered" evidence="13">
    <location>
        <begin position="1007"/>
        <end position="1189"/>
    </location>
</feature>
<proteinExistence type="inferred from homology"/>
<evidence type="ECO:0000256" key="2">
    <source>
        <dbReference type="ARBA" id="ARBA00004496"/>
    </source>
</evidence>
<keyword evidence="9" id="KW-0653">Protein transport</keyword>
<dbReference type="Proteomes" id="UP000620124">
    <property type="component" value="Unassembled WGS sequence"/>
</dbReference>
<dbReference type="GO" id="GO:0000407">
    <property type="term" value="C:phagophore assembly site"/>
    <property type="evidence" value="ECO:0007669"/>
    <property type="project" value="UniProtKB-SubCell"/>
</dbReference>
<feature type="region of interest" description="Disordered" evidence="13">
    <location>
        <begin position="524"/>
        <end position="595"/>
    </location>
</feature>
<dbReference type="GO" id="GO:0016485">
    <property type="term" value="P:protein processing"/>
    <property type="evidence" value="ECO:0007669"/>
    <property type="project" value="TreeGrafter"/>
</dbReference>
<keyword evidence="10" id="KW-0072">Autophagy</keyword>
<evidence type="ECO:0000256" key="6">
    <source>
        <dbReference type="ARBA" id="ARBA00022670"/>
    </source>
</evidence>
<feature type="region of interest" description="Disordered" evidence="13">
    <location>
        <begin position="868"/>
        <end position="921"/>
    </location>
</feature>
<dbReference type="AlphaFoldDB" id="A0A8H7DDJ3"/>
<dbReference type="OrthoDB" id="2960936at2759"/>
<accession>A0A8H7DDJ3</accession>
<evidence type="ECO:0000256" key="5">
    <source>
        <dbReference type="ARBA" id="ARBA00022490"/>
    </source>
</evidence>
<feature type="compositionally biased region" description="Low complexity" evidence="13">
    <location>
        <begin position="68"/>
        <end position="116"/>
    </location>
</feature>
<sequence>MRGIPAGKTGSSERWKVAVPNTTTQRISLDLDFIDLLAAASNPRWVGIIADDHHHRRTSIGIGMPAPSSSSSNTSAASAGTTKPRPASSRHSAAATGPLAPTPPTTAGTLKASSPTSPVPPTSPTASSKLPRFLQSPANRDRSKSLSVDRPPSAASSSASHATSTSNTSNSTSTSSASGRRSATRFLGLGKDKDKDARERERQRIREAERGAPSAAELLTLHESGQQPTDSPTSYDFAMSSSPPSAYATARPRTRSERHFSASTPPSSTSGSSNGHGGDLTLARTPSRLGAETGALATRLSGWFAHLAGSTSDLSIAATIGGSLSQAGSTAAALASSASRKPDAKSSNLNSKSTSSKADTKSAGGGSKTSLLDKAVRYLLDGDANPDRSSEEIWLMGVRLPGWGVEDEERVAAAAADKSSSSHSHSHHGHHHGNPLSPRRRSTSKSRSPASPHPPHTPSHPPSSSHADADGAYDEENDTSPPDAGPWPALFHAAFYAQVWCTYRAGFEPIRDLPSLSSLPPPLAFPGPHPSSPSYNSSGTLAESASTVVPTSPKMQHSPSQSDSSAYSSGSSRGGRHSTTHSQAGSHASSASSSSYASYNNSYASSNTSTSKKKWWPLGNSGTKGWSSDAGWGCMLRTSQSLLASALGRVGEPPLIPALAPPFPPRTRHAHALHARLLSWFLDAPAAPFGVHRMALAGKAAGKDVGMWFGPSAAAGALRMLVEAFPACGLGVSVATDGTLYQTEVFAASHSPAFAPSSSSAASVSSSHGHSSSSHGSGSKKGKESKKWGDRPVLLLLGIRLGLDGVNPIYYETIKLLYTFPQSVGIAGGRPSSSYYFVGVQGDGLFYLDPHHSRPAVPLRWLAAEPAPSIPRPPASPSHGHHSYTSTHSHERRSLSPEAAYARGGSTSPESGHGHGFARGGSLSPELVLPVDLQPAGAMSPTEETYFAQAYSTAEMRTFHCERVRKMPLSGLDPSMLLGFVVRDEAEWVDLRRRVKELPRTIFAIADEPPTWPGADDDDMGLESISDPEEEEEEEVGMDDGDVSSTSHVPSSNASHGVSTSSTFSHTHQHHNSNSTSHSASTSSSSARSEEVDTEEDSVAPITPLPGSRFDLSGAPPPPSKDNGKGTVGDAYAELEGDDGFVDAGGGGRDRGRLDRPRHTARACACREEGIEGEGEEQEQEGGARAQRALPLPCVGGGWEWGGDTRLAEGAGAGEGEGERADGYGVAAGGGGERWRECGWAADAHRAGAGRRADAERGRAGHPY</sequence>
<comment type="catalytic activity">
    <reaction evidence="11">
        <text>[protein]-C-terminal L-amino acid-glycyl-phosphatidylethanolamide + H2O = [protein]-C-terminal L-amino acid-glycine + a 1,2-diacyl-sn-glycero-3-phosphoethanolamine</text>
        <dbReference type="Rhea" id="RHEA:67548"/>
        <dbReference type="Rhea" id="RHEA-COMP:17323"/>
        <dbReference type="Rhea" id="RHEA-COMP:17324"/>
        <dbReference type="ChEBI" id="CHEBI:15377"/>
        <dbReference type="ChEBI" id="CHEBI:64612"/>
        <dbReference type="ChEBI" id="CHEBI:172940"/>
        <dbReference type="ChEBI" id="CHEBI:172941"/>
    </reaction>
    <physiologicalReaction direction="left-to-right" evidence="11">
        <dbReference type="Rhea" id="RHEA:67549"/>
    </physiologicalReaction>
</comment>
<feature type="compositionally biased region" description="Polar residues" evidence="13">
    <location>
        <begin position="223"/>
        <end position="244"/>
    </location>
</feature>
<evidence type="ECO:0000256" key="10">
    <source>
        <dbReference type="ARBA" id="ARBA00023006"/>
    </source>
</evidence>
<evidence type="ECO:0000256" key="3">
    <source>
        <dbReference type="ARBA" id="ARBA00010958"/>
    </source>
</evidence>
<evidence type="ECO:0000313" key="16">
    <source>
        <dbReference type="Proteomes" id="UP000620124"/>
    </source>
</evidence>
<dbReference type="EMBL" id="JACAZI010000002">
    <property type="protein sequence ID" value="KAF7368158.1"/>
    <property type="molecule type" value="Genomic_DNA"/>
</dbReference>
<feature type="region of interest" description="Disordered" evidence="13">
    <location>
        <begin position="337"/>
        <end position="368"/>
    </location>
</feature>
<dbReference type="GO" id="GO:0035973">
    <property type="term" value="P:aggrephagy"/>
    <property type="evidence" value="ECO:0007669"/>
    <property type="project" value="TreeGrafter"/>
</dbReference>
<dbReference type="Pfam" id="PF03416">
    <property type="entry name" value="Peptidase_C54"/>
    <property type="match status" value="1"/>
</dbReference>
<evidence type="ECO:0000313" key="15">
    <source>
        <dbReference type="EMBL" id="KAF7368158.1"/>
    </source>
</evidence>
<dbReference type="GO" id="GO:0034727">
    <property type="term" value="P:piecemeal microautophagy of the nucleus"/>
    <property type="evidence" value="ECO:0007669"/>
    <property type="project" value="TreeGrafter"/>
</dbReference>
<comment type="similarity">
    <text evidence="3">Belongs to the peptidase C54 family.</text>
</comment>
<keyword evidence="5" id="KW-0963">Cytoplasm</keyword>
<dbReference type="InterPro" id="IPR046792">
    <property type="entry name" value="Peptidase_C54_cat"/>
</dbReference>
<dbReference type="GO" id="GO:0000045">
    <property type="term" value="P:autophagosome assembly"/>
    <property type="evidence" value="ECO:0007669"/>
    <property type="project" value="TreeGrafter"/>
</dbReference>
<evidence type="ECO:0000256" key="8">
    <source>
        <dbReference type="ARBA" id="ARBA00022807"/>
    </source>
</evidence>
<dbReference type="GO" id="GO:0015031">
    <property type="term" value="P:protein transport"/>
    <property type="evidence" value="ECO:0007669"/>
    <property type="project" value="UniProtKB-KW"/>
</dbReference>
<evidence type="ECO:0000256" key="4">
    <source>
        <dbReference type="ARBA" id="ARBA00022448"/>
    </source>
</evidence>
<feature type="compositionally biased region" description="Low complexity" evidence="13">
    <location>
        <begin position="1059"/>
        <end position="1087"/>
    </location>
</feature>
<feature type="compositionally biased region" description="Acidic residues" evidence="13">
    <location>
        <begin position="1015"/>
        <end position="1042"/>
    </location>
</feature>
<feature type="compositionally biased region" description="Low complexity" evidence="13">
    <location>
        <begin position="153"/>
        <end position="181"/>
    </location>
</feature>
<feature type="compositionally biased region" description="Low complexity" evidence="13">
    <location>
        <begin position="580"/>
        <end position="595"/>
    </location>
</feature>
<feature type="compositionally biased region" description="Low complexity" evidence="13">
    <location>
        <begin position="412"/>
        <end position="423"/>
    </location>
</feature>
<keyword evidence="4" id="KW-0813">Transport</keyword>
<feature type="compositionally biased region" description="Pro residues" evidence="13">
    <location>
        <begin position="451"/>
        <end position="461"/>
    </location>
</feature>
<feature type="compositionally biased region" description="Low complexity" evidence="13">
    <location>
        <begin position="765"/>
        <end position="777"/>
    </location>
</feature>
<name>A0A8H7DDJ3_9AGAR</name>
<dbReference type="InterPro" id="IPR005078">
    <property type="entry name" value="Peptidase_C54"/>
</dbReference>
<dbReference type="InterPro" id="IPR038765">
    <property type="entry name" value="Papain-like_cys_pep_sf"/>
</dbReference>
<feature type="compositionally biased region" description="Basic and acidic residues" evidence="13">
    <location>
        <begin position="1148"/>
        <end position="1158"/>
    </location>
</feature>
<protein>
    <recommendedName>
        <fullName evidence="12">Autophagy-related protein 4</fullName>
    </recommendedName>
</protein>
<dbReference type="GO" id="GO:0000423">
    <property type="term" value="P:mitophagy"/>
    <property type="evidence" value="ECO:0007669"/>
    <property type="project" value="TreeGrafter"/>
</dbReference>
<feature type="region of interest" description="Disordered" evidence="13">
    <location>
        <begin position="1243"/>
        <end position="1264"/>
    </location>
</feature>
<feature type="compositionally biased region" description="Low complexity" evidence="13">
    <location>
        <begin position="337"/>
        <end position="357"/>
    </location>
</feature>
<feature type="compositionally biased region" description="Low complexity" evidence="13">
    <location>
        <begin position="261"/>
        <end position="273"/>
    </location>
</feature>
<feature type="region of interest" description="Disordered" evidence="13">
    <location>
        <begin position="410"/>
        <end position="485"/>
    </location>
</feature>
<feature type="region of interest" description="Disordered" evidence="13">
    <location>
        <begin position="59"/>
        <end position="284"/>
    </location>
</feature>
<feature type="compositionally biased region" description="Polar residues" evidence="13">
    <location>
        <begin position="1043"/>
        <end position="1058"/>
    </location>
</feature>
<feature type="region of interest" description="Disordered" evidence="13">
    <location>
        <begin position="1203"/>
        <end position="1225"/>
    </location>
</feature>
<keyword evidence="6" id="KW-0645">Protease</keyword>
<evidence type="ECO:0000256" key="9">
    <source>
        <dbReference type="ARBA" id="ARBA00022927"/>
    </source>
</evidence>
<keyword evidence="16" id="KW-1185">Reference proteome</keyword>
<evidence type="ECO:0000256" key="11">
    <source>
        <dbReference type="ARBA" id="ARBA00029362"/>
    </source>
</evidence>
<comment type="subcellular location">
    <subcellularLocation>
        <location evidence="2">Cytoplasm</location>
    </subcellularLocation>
    <subcellularLocation>
        <location evidence="1">Preautophagosomal structure</location>
    </subcellularLocation>
</comment>
<evidence type="ECO:0000259" key="14">
    <source>
        <dbReference type="Pfam" id="PF03416"/>
    </source>
</evidence>
<feature type="region of interest" description="Disordered" evidence="13">
    <location>
        <begin position="765"/>
        <end position="786"/>
    </location>
</feature>
<comment type="caution">
    <text evidence="15">The sequence shown here is derived from an EMBL/GenBank/DDBJ whole genome shotgun (WGS) entry which is preliminary data.</text>
</comment>
<dbReference type="GO" id="GO:0004197">
    <property type="term" value="F:cysteine-type endopeptidase activity"/>
    <property type="evidence" value="ECO:0007669"/>
    <property type="project" value="TreeGrafter"/>
</dbReference>
<feature type="domain" description="Peptidase C54 catalytic" evidence="14">
    <location>
        <begin position="491"/>
        <end position="993"/>
    </location>
</feature>
<evidence type="ECO:0000256" key="13">
    <source>
        <dbReference type="SAM" id="MobiDB-lite"/>
    </source>
</evidence>
<feature type="compositionally biased region" description="Acidic residues" evidence="13">
    <location>
        <begin position="1171"/>
        <end position="1180"/>
    </location>
</feature>
<evidence type="ECO:0000256" key="7">
    <source>
        <dbReference type="ARBA" id="ARBA00022801"/>
    </source>
</evidence>
<dbReference type="PANTHER" id="PTHR22624">
    <property type="entry name" value="CYSTEINE PROTEASE ATG4"/>
    <property type="match status" value="1"/>
</dbReference>
<gene>
    <name evidence="15" type="ORF">MVEN_00134800</name>
</gene>
<keyword evidence="8" id="KW-0788">Thiol protease</keyword>
<feature type="compositionally biased region" description="Basic residues" evidence="13">
    <location>
        <begin position="424"/>
        <end position="444"/>
    </location>
</feature>